<reference evidence="2 3" key="1">
    <citation type="submission" date="2013-03" db="EMBL/GenBank/DDBJ databases">
        <authorList>
            <person name="Warren W."/>
            <person name="Wilson R.K."/>
        </authorList>
    </citation>
    <scope>NUCLEOTIDE SEQUENCE</scope>
</reference>
<dbReference type="Proteomes" id="UP000233100">
    <property type="component" value="Chromosome 6"/>
</dbReference>
<dbReference type="PRINTS" id="PR02045">
    <property type="entry name" value="F138DOMAIN"/>
</dbReference>
<feature type="region of interest" description="Disordered" evidence="1">
    <location>
        <begin position="35"/>
        <end position="54"/>
    </location>
</feature>
<sequence length="127" mass="13992">FSCLRLLSSWDYRHAPPRPANFAFLGETGFPNVSQSGLKLPTSDDPPVSASQSAGITGISHCARPDSSYFLNQTSQISFLKEAQTREALQQMQVKQSHLRNTEVSNLNKEMTPEYVLFASVAGSTRI</sequence>
<protein>
    <submittedName>
        <fullName evidence="2">Uncharacterized protein</fullName>
    </submittedName>
</protein>
<reference evidence="2" key="2">
    <citation type="submission" date="2025-08" db="UniProtKB">
        <authorList>
            <consortium name="Ensembl"/>
        </authorList>
    </citation>
    <scope>IDENTIFICATION</scope>
</reference>
<dbReference type="PANTHER" id="PTHR46254">
    <property type="entry name" value="PROTEIN GVQW1-RELATED"/>
    <property type="match status" value="1"/>
</dbReference>
<organism evidence="2 3">
    <name type="scientific">Macaca fascicularis</name>
    <name type="common">Crab-eating macaque</name>
    <name type="synonym">Cynomolgus monkey</name>
    <dbReference type="NCBI Taxonomy" id="9541"/>
    <lineage>
        <taxon>Eukaryota</taxon>
        <taxon>Metazoa</taxon>
        <taxon>Chordata</taxon>
        <taxon>Craniata</taxon>
        <taxon>Vertebrata</taxon>
        <taxon>Euteleostomi</taxon>
        <taxon>Mammalia</taxon>
        <taxon>Eutheria</taxon>
        <taxon>Euarchontoglires</taxon>
        <taxon>Primates</taxon>
        <taxon>Haplorrhini</taxon>
        <taxon>Catarrhini</taxon>
        <taxon>Cercopithecidae</taxon>
        <taxon>Cercopithecinae</taxon>
        <taxon>Macaca</taxon>
    </lineage>
</organism>
<dbReference type="AlphaFoldDB" id="A0A7N9D049"/>
<reference evidence="2" key="3">
    <citation type="submission" date="2025-09" db="UniProtKB">
        <authorList>
            <consortium name="Ensembl"/>
        </authorList>
    </citation>
    <scope>IDENTIFICATION</scope>
</reference>
<name>A0A7N9D049_MACFA</name>
<accession>A0A7N9D049</accession>
<evidence type="ECO:0000313" key="3">
    <source>
        <dbReference type="Proteomes" id="UP000233100"/>
    </source>
</evidence>
<keyword evidence="3" id="KW-1185">Reference proteome</keyword>
<evidence type="ECO:0000256" key="1">
    <source>
        <dbReference type="SAM" id="MobiDB-lite"/>
    </source>
</evidence>
<dbReference type="PANTHER" id="PTHR46254:SF3">
    <property type="entry name" value="SECRETED PROTEIN"/>
    <property type="match status" value="1"/>
</dbReference>
<evidence type="ECO:0000313" key="2">
    <source>
        <dbReference type="Ensembl" id="ENSMFAP00000056748.1"/>
    </source>
</evidence>
<dbReference type="Ensembl" id="ENSMFAT00000100344.1">
    <property type="protein sequence ID" value="ENSMFAP00000056748.1"/>
    <property type="gene ID" value="ENSMFAG00000051630.1"/>
</dbReference>
<dbReference type="GeneTree" id="ENSGT00940000164709"/>
<proteinExistence type="predicted"/>